<gene>
    <name evidence="2" type="ORF">AVDCRST_MAG69-739</name>
</gene>
<feature type="region of interest" description="Disordered" evidence="1">
    <location>
        <begin position="1"/>
        <end position="22"/>
    </location>
</feature>
<reference evidence="2" key="1">
    <citation type="submission" date="2020-02" db="EMBL/GenBank/DDBJ databases">
        <authorList>
            <person name="Meier V. D."/>
        </authorList>
    </citation>
    <scope>NUCLEOTIDE SEQUENCE</scope>
    <source>
        <strain evidence="2">AVDCRST_MAG69</strain>
    </source>
</reference>
<dbReference type="EMBL" id="CADCVP010000094">
    <property type="protein sequence ID" value="CAA9480327.1"/>
    <property type="molecule type" value="Genomic_DNA"/>
</dbReference>
<dbReference type="InterPro" id="IPR014729">
    <property type="entry name" value="Rossmann-like_a/b/a_fold"/>
</dbReference>
<protein>
    <recommendedName>
        <fullName evidence="3">UspA domain-containing protein</fullName>
    </recommendedName>
</protein>
<proteinExistence type="predicted"/>
<dbReference type="AlphaFoldDB" id="A0A6J4S152"/>
<accession>A0A6J4S152</accession>
<evidence type="ECO:0000256" key="1">
    <source>
        <dbReference type="SAM" id="MobiDB-lite"/>
    </source>
</evidence>
<name>A0A6J4S152_9ACTN</name>
<dbReference type="SUPFAM" id="SSF52402">
    <property type="entry name" value="Adenine nucleotide alpha hydrolases-like"/>
    <property type="match status" value="1"/>
</dbReference>
<evidence type="ECO:0008006" key="3">
    <source>
        <dbReference type="Google" id="ProtNLM"/>
    </source>
</evidence>
<sequence>MDDVRAGSEPMGERTGASSGDPVRRYMVVANQTLGADELVSVIRDRAAASPSDVWIVVPATGAGDLAGRSVPMTPMPVMGGILTVPASPEEGRRLAEDKLRAALGQLSAAGIRAGGEVGDPDPVCAVRDALESRQFDEIIVSTLPERVSRWLHQDLPRRLERRFHLPVTHIESREPPTR</sequence>
<dbReference type="Gene3D" id="3.40.50.620">
    <property type="entry name" value="HUPs"/>
    <property type="match status" value="1"/>
</dbReference>
<organism evidence="2">
    <name type="scientific">uncultured Solirubrobacteraceae bacterium</name>
    <dbReference type="NCBI Taxonomy" id="1162706"/>
    <lineage>
        <taxon>Bacteria</taxon>
        <taxon>Bacillati</taxon>
        <taxon>Actinomycetota</taxon>
        <taxon>Thermoleophilia</taxon>
        <taxon>Solirubrobacterales</taxon>
        <taxon>Solirubrobacteraceae</taxon>
        <taxon>environmental samples</taxon>
    </lineage>
</organism>
<evidence type="ECO:0000313" key="2">
    <source>
        <dbReference type="EMBL" id="CAA9480327.1"/>
    </source>
</evidence>